<organism evidence="3 4">
    <name type="scientific">Engelhardtia mirabilis</name>
    <dbReference type="NCBI Taxonomy" id="2528011"/>
    <lineage>
        <taxon>Bacteria</taxon>
        <taxon>Pseudomonadati</taxon>
        <taxon>Planctomycetota</taxon>
        <taxon>Planctomycetia</taxon>
        <taxon>Planctomycetia incertae sedis</taxon>
        <taxon>Engelhardtia</taxon>
    </lineage>
</organism>
<dbReference type="AlphaFoldDB" id="A0A518BFU5"/>
<gene>
    <name evidence="3" type="ORF">Pla133_09140</name>
</gene>
<dbReference type="KEGG" id="pbap:Pla133_09140"/>
<protein>
    <submittedName>
        <fullName evidence="3">Uncharacterized protein</fullName>
    </submittedName>
</protein>
<feature type="region of interest" description="Disordered" evidence="1">
    <location>
        <begin position="27"/>
        <end position="54"/>
    </location>
</feature>
<sequence length="260" mass="28079" precursor="true">MNRPLALISCAGLALVSAIAVLSREDAPADPTNRGVGPLSEDAAGSLPDGEPLEVDPLRMAEGIAERVEPQESLAGRSPDAERQSIDAAVDSPALRAFLDRLNEARLDEFDLEGLEALRAELKLIQADLRFDFVTALGPEEDLLDPTEHEESRRWLDLDTIYLPCSRPGLEGAAAAAYVRVDGVRGGDLYVARDAARLIRSVGPYRQSLLDSIDRYMQSPIVTSAVDAGVEMVLKSDLSKAVWFDAEGDVVAYWADSAAF</sequence>
<evidence type="ECO:0000256" key="2">
    <source>
        <dbReference type="SAM" id="SignalP"/>
    </source>
</evidence>
<reference evidence="3 4" key="1">
    <citation type="submission" date="2019-02" db="EMBL/GenBank/DDBJ databases">
        <title>Deep-cultivation of Planctomycetes and their phenomic and genomic characterization uncovers novel biology.</title>
        <authorList>
            <person name="Wiegand S."/>
            <person name="Jogler M."/>
            <person name="Boedeker C."/>
            <person name="Pinto D."/>
            <person name="Vollmers J."/>
            <person name="Rivas-Marin E."/>
            <person name="Kohn T."/>
            <person name="Peeters S.H."/>
            <person name="Heuer A."/>
            <person name="Rast P."/>
            <person name="Oberbeckmann S."/>
            <person name="Bunk B."/>
            <person name="Jeske O."/>
            <person name="Meyerdierks A."/>
            <person name="Storesund J.E."/>
            <person name="Kallscheuer N."/>
            <person name="Luecker S."/>
            <person name="Lage O.M."/>
            <person name="Pohl T."/>
            <person name="Merkel B.J."/>
            <person name="Hornburger P."/>
            <person name="Mueller R.-W."/>
            <person name="Bruemmer F."/>
            <person name="Labrenz M."/>
            <person name="Spormann A.M."/>
            <person name="Op den Camp H."/>
            <person name="Overmann J."/>
            <person name="Amann R."/>
            <person name="Jetten M.S.M."/>
            <person name="Mascher T."/>
            <person name="Medema M.H."/>
            <person name="Devos D.P."/>
            <person name="Kaster A.-K."/>
            <person name="Ovreas L."/>
            <person name="Rohde M."/>
            <person name="Galperin M.Y."/>
            <person name="Jogler C."/>
        </authorList>
    </citation>
    <scope>NUCLEOTIDE SEQUENCE [LARGE SCALE GENOMIC DNA]</scope>
    <source>
        <strain evidence="3 4">Pla133</strain>
    </source>
</reference>
<dbReference type="Proteomes" id="UP000316921">
    <property type="component" value="Chromosome"/>
</dbReference>
<dbReference type="EMBL" id="CP036287">
    <property type="protein sequence ID" value="QDU65848.1"/>
    <property type="molecule type" value="Genomic_DNA"/>
</dbReference>
<proteinExistence type="predicted"/>
<evidence type="ECO:0000313" key="3">
    <source>
        <dbReference type="EMBL" id="QDU65848.1"/>
    </source>
</evidence>
<evidence type="ECO:0000256" key="1">
    <source>
        <dbReference type="SAM" id="MobiDB-lite"/>
    </source>
</evidence>
<keyword evidence="2" id="KW-0732">Signal</keyword>
<feature type="chain" id="PRO_5022034500" evidence="2">
    <location>
        <begin position="21"/>
        <end position="260"/>
    </location>
</feature>
<feature type="signal peptide" evidence="2">
    <location>
        <begin position="1"/>
        <end position="20"/>
    </location>
</feature>
<keyword evidence="4" id="KW-1185">Reference proteome</keyword>
<name>A0A518BFU5_9BACT</name>
<evidence type="ECO:0000313" key="4">
    <source>
        <dbReference type="Proteomes" id="UP000316921"/>
    </source>
</evidence>
<accession>A0A518BFU5</accession>
<feature type="region of interest" description="Disordered" evidence="1">
    <location>
        <begin position="67"/>
        <end position="86"/>
    </location>
</feature>